<dbReference type="SUPFAM" id="SSF52540">
    <property type="entry name" value="P-loop containing nucleoside triphosphate hydrolases"/>
    <property type="match status" value="1"/>
</dbReference>
<dbReference type="InterPro" id="IPR009057">
    <property type="entry name" value="Homeodomain-like_sf"/>
</dbReference>
<keyword evidence="8" id="KW-1185">Reference proteome</keyword>
<dbReference type="GO" id="GO:0006355">
    <property type="term" value="P:regulation of DNA-templated transcription"/>
    <property type="evidence" value="ECO:0007669"/>
    <property type="project" value="InterPro"/>
</dbReference>
<dbReference type="Pfam" id="PF25601">
    <property type="entry name" value="AAA_lid_14"/>
    <property type="match status" value="1"/>
</dbReference>
<dbReference type="GO" id="GO:0005524">
    <property type="term" value="F:ATP binding"/>
    <property type="evidence" value="ECO:0007669"/>
    <property type="project" value="UniProtKB-KW"/>
</dbReference>
<dbReference type="Pfam" id="PF00158">
    <property type="entry name" value="Sigma54_activat"/>
    <property type="match status" value="1"/>
</dbReference>
<dbReference type="CDD" id="cd00009">
    <property type="entry name" value="AAA"/>
    <property type="match status" value="1"/>
</dbReference>
<keyword evidence="1" id="KW-0547">Nucleotide-binding</keyword>
<evidence type="ECO:0000313" key="8">
    <source>
        <dbReference type="Proteomes" id="UP000481037"/>
    </source>
</evidence>
<feature type="domain" description="Sigma-54 factor interaction" evidence="6">
    <location>
        <begin position="131"/>
        <end position="360"/>
    </location>
</feature>
<keyword evidence="2" id="KW-0067">ATP-binding</keyword>
<dbReference type="PROSITE" id="PS50045">
    <property type="entry name" value="SIGMA54_INTERACT_4"/>
    <property type="match status" value="1"/>
</dbReference>
<dbReference type="AlphaFoldDB" id="A0A6L5QGM2"/>
<organism evidence="7 8">
    <name type="scientific">Duganella alba</name>
    <dbReference type="NCBI Taxonomy" id="2666081"/>
    <lineage>
        <taxon>Bacteria</taxon>
        <taxon>Pseudomonadati</taxon>
        <taxon>Pseudomonadota</taxon>
        <taxon>Betaproteobacteria</taxon>
        <taxon>Burkholderiales</taxon>
        <taxon>Oxalobacteraceae</taxon>
        <taxon>Telluria group</taxon>
        <taxon>Duganella</taxon>
    </lineage>
</organism>
<comment type="caution">
    <text evidence="7">The sequence shown here is derived from an EMBL/GenBank/DDBJ whole genome shotgun (WGS) entry which is preliminary data.</text>
</comment>
<dbReference type="PROSITE" id="PS00688">
    <property type="entry name" value="SIGMA54_INTERACT_3"/>
    <property type="match status" value="1"/>
</dbReference>
<dbReference type="Pfam" id="PF20161">
    <property type="entry name" value="VpsR"/>
    <property type="match status" value="1"/>
</dbReference>
<dbReference type="InterPro" id="IPR058031">
    <property type="entry name" value="AAA_lid_NorR"/>
</dbReference>
<keyword evidence="4" id="KW-0238">DNA-binding</keyword>
<evidence type="ECO:0000256" key="2">
    <source>
        <dbReference type="ARBA" id="ARBA00022840"/>
    </source>
</evidence>
<sequence length="446" mass="48836">MTTKSILCVGVGAPGLPADWDVTRADTLAEARRQFKARPCAVGLLLVQDMDSCADLNAFLLDHWSPHWIAVLPPLLLEHAGWRQLLRDHCADYHTWPVDSQRLRHALGHALGMAALRSEDARPRADDDATLTGQSAAITRLRRQIVKVAAASAPVLIWGESGSGKELAAQAVHAHSPRRKGPFVPINCGAIPAALIQSELFGHERGAFTGAARDKRGLIESAQGGSIFLDEIGDLPLELQANLLRFLQEKTIYRVGGTRSIAVDARVIAASHVNLPQAVQRGAFREDLYYRLNVLALDVPPLRERKDDLLPLAEHFFHAFSSERAPRVKGFSSRAAQAIREHDWPGNVRELINRVRRAMVMAEGRLILPQDLGLAAASPARAPLQLDDARIRAERDAIDASLLRAGRNITLAARDLGVSRMTLYRLLAKHGISAPSRASYTDGQNE</sequence>
<proteinExistence type="predicted"/>
<name>A0A6L5QGM2_9BURK</name>
<evidence type="ECO:0000256" key="1">
    <source>
        <dbReference type="ARBA" id="ARBA00022741"/>
    </source>
</evidence>
<dbReference type="InterPro" id="IPR027417">
    <property type="entry name" value="P-loop_NTPase"/>
</dbReference>
<dbReference type="InterPro" id="IPR025944">
    <property type="entry name" value="Sigma_54_int_dom_CS"/>
</dbReference>
<dbReference type="FunFam" id="3.40.50.300:FF:000006">
    <property type="entry name" value="DNA-binding transcriptional regulator NtrC"/>
    <property type="match status" value="1"/>
</dbReference>
<evidence type="ECO:0000256" key="5">
    <source>
        <dbReference type="ARBA" id="ARBA00023163"/>
    </source>
</evidence>
<keyword evidence="5" id="KW-0804">Transcription</keyword>
<dbReference type="SUPFAM" id="SSF46689">
    <property type="entry name" value="Homeodomain-like"/>
    <property type="match status" value="1"/>
</dbReference>
<dbReference type="InterPro" id="IPR003593">
    <property type="entry name" value="AAA+_ATPase"/>
</dbReference>
<dbReference type="Gene3D" id="3.40.50.300">
    <property type="entry name" value="P-loop containing nucleotide triphosphate hydrolases"/>
    <property type="match status" value="1"/>
</dbReference>
<accession>A0A6L5QGM2</accession>
<dbReference type="PANTHER" id="PTHR32071">
    <property type="entry name" value="TRANSCRIPTIONAL REGULATORY PROTEIN"/>
    <property type="match status" value="1"/>
</dbReference>
<keyword evidence="3" id="KW-0805">Transcription regulation</keyword>
<dbReference type="InterPro" id="IPR002197">
    <property type="entry name" value="HTH_Fis"/>
</dbReference>
<dbReference type="SMART" id="SM00382">
    <property type="entry name" value="AAA"/>
    <property type="match status" value="1"/>
</dbReference>
<evidence type="ECO:0000256" key="4">
    <source>
        <dbReference type="ARBA" id="ARBA00023125"/>
    </source>
</evidence>
<dbReference type="PANTHER" id="PTHR32071:SF120">
    <property type="entry name" value="TRANSCRIPTIONAL REGULATOR-RELATED"/>
    <property type="match status" value="1"/>
</dbReference>
<dbReference type="RefSeq" id="WP_154368140.1">
    <property type="nucleotide sequence ID" value="NZ_WKJM01000009.1"/>
</dbReference>
<dbReference type="InterPro" id="IPR045343">
    <property type="entry name" value="VpsR"/>
</dbReference>
<dbReference type="InterPro" id="IPR002078">
    <property type="entry name" value="Sigma_54_int"/>
</dbReference>
<dbReference type="Gene3D" id="1.10.10.60">
    <property type="entry name" value="Homeodomain-like"/>
    <property type="match status" value="1"/>
</dbReference>
<dbReference type="PRINTS" id="PR01590">
    <property type="entry name" value="HTHFIS"/>
</dbReference>
<dbReference type="InterPro" id="IPR025943">
    <property type="entry name" value="Sigma_54_int_dom_ATP-bd_2"/>
</dbReference>
<evidence type="ECO:0000256" key="3">
    <source>
        <dbReference type="ARBA" id="ARBA00023015"/>
    </source>
</evidence>
<evidence type="ECO:0000313" key="7">
    <source>
        <dbReference type="EMBL" id="MRX08815.1"/>
    </source>
</evidence>
<dbReference type="GO" id="GO:0043565">
    <property type="term" value="F:sequence-specific DNA binding"/>
    <property type="evidence" value="ECO:0007669"/>
    <property type="project" value="InterPro"/>
</dbReference>
<gene>
    <name evidence="7" type="ORF">GJ697_13300</name>
</gene>
<dbReference type="Proteomes" id="UP000481037">
    <property type="component" value="Unassembled WGS sequence"/>
</dbReference>
<dbReference type="Gene3D" id="1.10.8.60">
    <property type="match status" value="1"/>
</dbReference>
<protein>
    <submittedName>
        <fullName evidence="7">AAA domain-containing protein</fullName>
    </submittedName>
</protein>
<dbReference type="Pfam" id="PF02954">
    <property type="entry name" value="HTH_8"/>
    <property type="match status" value="1"/>
</dbReference>
<dbReference type="EMBL" id="WKJM01000009">
    <property type="protein sequence ID" value="MRX08815.1"/>
    <property type="molecule type" value="Genomic_DNA"/>
</dbReference>
<evidence type="ECO:0000259" key="6">
    <source>
        <dbReference type="PROSITE" id="PS50045"/>
    </source>
</evidence>
<dbReference type="PROSITE" id="PS00676">
    <property type="entry name" value="SIGMA54_INTERACT_2"/>
    <property type="match status" value="1"/>
</dbReference>
<reference evidence="7 8" key="1">
    <citation type="submission" date="2019-11" db="EMBL/GenBank/DDBJ databases">
        <title>Novel species isolated from a subtropical stream in China.</title>
        <authorList>
            <person name="Lu H."/>
        </authorList>
    </citation>
    <scope>NUCLEOTIDE SEQUENCE [LARGE SCALE GENOMIC DNA]</scope>
    <source>
        <strain evidence="7 8">FT25W</strain>
    </source>
</reference>